<dbReference type="Proteomes" id="UP001500620">
    <property type="component" value="Unassembled WGS sequence"/>
</dbReference>
<dbReference type="EMBL" id="BAABAT010000062">
    <property type="protein sequence ID" value="GAA4263179.1"/>
    <property type="molecule type" value="Genomic_DNA"/>
</dbReference>
<accession>A0ABP8DTA3</accession>
<keyword evidence="2" id="KW-1185">Reference proteome</keyword>
<comment type="caution">
    <text evidence="1">The sequence shown here is derived from an EMBL/GenBank/DDBJ whole genome shotgun (WGS) entry which is preliminary data.</text>
</comment>
<sequence>MEIKGNQYGVIQNADAINNYGGVGAGASIDARSLERTIDALRADVVRAREENLIEPGVADAVDAELVAAGDVVRSGPAPAAAAHLGRAARLVQAASTALPYAQLGAALTAAAAAAAGILR</sequence>
<protein>
    <submittedName>
        <fullName evidence="1">Uncharacterized protein</fullName>
    </submittedName>
</protein>
<dbReference type="RefSeq" id="WP_345142023.1">
    <property type="nucleotide sequence ID" value="NZ_BAABAT010000062.1"/>
</dbReference>
<proteinExistence type="predicted"/>
<reference evidence="2" key="1">
    <citation type="journal article" date="2019" name="Int. J. Syst. Evol. Microbiol.">
        <title>The Global Catalogue of Microorganisms (GCM) 10K type strain sequencing project: providing services to taxonomists for standard genome sequencing and annotation.</title>
        <authorList>
            <consortium name="The Broad Institute Genomics Platform"/>
            <consortium name="The Broad Institute Genome Sequencing Center for Infectious Disease"/>
            <person name="Wu L."/>
            <person name="Ma J."/>
        </authorList>
    </citation>
    <scope>NUCLEOTIDE SEQUENCE [LARGE SCALE GENOMIC DNA]</scope>
    <source>
        <strain evidence="2">JCM 17441</strain>
    </source>
</reference>
<name>A0ABP8DTA3_9ACTN</name>
<evidence type="ECO:0000313" key="2">
    <source>
        <dbReference type="Proteomes" id="UP001500620"/>
    </source>
</evidence>
<evidence type="ECO:0000313" key="1">
    <source>
        <dbReference type="EMBL" id="GAA4263179.1"/>
    </source>
</evidence>
<organism evidence="1 2">
    <name type="scientific">Dactylosporangium darangshiense</name>
    <dbReference type="NCBI Taxonomy" id="579108"/>
    <lineage>
        <taxon>Bacteria</taxon>
        <taxon>Bacillati</taxon>
        <taxon>Actinomycetota</taxon>
        <taxon>Actinomycetes</taxon>
        <taxon>Micromonosporales</taxon>
        <taxon>Micromonosporaceae</taxon>
        <taxon>Dactylosporangium</taxon>
    </lineage>
</organism>
<gene>
    <name evidence="1" type="ORF">GCM10022255_105380</name>
</gene>